<sequence>MVDINVQEDIDISSVKNPFEKAKKVECSEITTVHRNFWFNLKSSFKGNPLAIMSLVILIIVIVMSLLAPLSPYDPNAVDAASKLQPPSLKHFFGTDDFGRDYFTRALYGGRLSLLVGFASMGVTILIGTILGTISGYMGGKVDMFIMRFSDIFVALPSFLLMVILNALFQPGLVTLIGVLSLFSWARIARITRAETMSLKERDYILAAKNLGASNLSIIFGHIIPNMSSSIIVSASLSVASAILTESSLSFLGLGVQLPQSSWGSMLQLAQKYILDKPYMAIFPGLLILLMVLSFNILGDTLRNAFEPKLIK</sequence>
<keyword evidence="4 7" id="KW-0812">Transmembrane</keyword>
<dbReference type="STRING" id="1121306.SAMN02745196_01731"/>
<feature type="domain" description="ABC transmembrane type-1" evidence="8">
    <location>
        <begin position="110"/>
        <end position="299"/>
    </location>
</feature>
<dbReference type="EMBL" id="FQXP01000006">
    <property type="protein sequence ID" value="SHH88568.1"/>
    <property type="molecule type" value="Genomic_DNA"/>
</dbReference>
<dbReference type="PROSITE" id="PS50928">
    <property type="entry name" value="ABC_TM1"/>
    <property type="match status" value="1"/>
</dbReference>
<keyword evidence="3" id="KW-1003">Cell membrane</keyword>
<dbReference type="Pfam" id="PF00528">
    <property type="entry name" value="BPD_transp_1"/>
    <property type="match status" value="1"/>
</dbReference>
<dbReference type="InterPro" id="IPR050366">
    <property type="entry name" value="BP-dependent_transpt_permease"/>
</dbReference>
<evidence type="ECO:0000259" key="8">
    <source>
        <dbReference type="PROSITE" id="PS50928"/>
    </source>
</evidence>
<dbReference type="RefSeq" id="WP_072831628.1">
    <property type="nucleotide sequence ID" value="NZ_FQXP01000006.1"/>
</dbReference>
<evidence type="ECO:0000256" key="4">
    <source>
        <dbReference type="ARBA" id="ARBA00022692"/>
    </source>
</evidence>
<feature type="transmembrane region" description="Helical" evidence="7">
    <location>
        <begin position="50"/>
        <end position="70"/>
    </location>
</feature>
<dbReference type="CDD" id="cd06261">
    <property type="entry name" value="TM_PBP2"/>
    <property type="match status" value="1"/>
</dbReference>
<protein>
    <submittedName>
        <fullName evidence="9">Peptide/nickel transport system permease protein</fullName>
    </submittedName>
</protein>
<keyword evidence="10" id="KW-1185">Reference proteome</keyword>
<name>A0A1M5WM77_9CLOT</name>
<keyword evidence="6 7" id="KW-0472">Membrane</keyword>
<feature type="transmembrane region" description="Helical" evidence="7">
    <location>
        <begin position="279"/>
        <end position="298"/>
    </location>
</feature>
<dbReference type="GO" id="GO:0055085">
    <property type="term" value="P:transmembrane transport"/>
    <property type="evidence" value="ECO:0007669"/>
    <property type="project" value="InterPro"/>
</dbReference>
<evidence type="ECO:0000313" key="10">
    <source>
        <dbReference type="Proteomes" id="UP000184526"/>
    </source>
</evidence>
<evidence type="ECO:0000313" key="9">
    <source>
        <dbReference type="EMBL" id="SHH88568.1"/>
    </source>
</evidence>
<dbReference type="PANTHER" id="PTHR43386">
    <property type="entry name" value="OLIGOPEPTIDE TRANSPORT SYSTEM PERMEASE PROTEIN APPC"/>
    <property type="match status" value="1"/>
</dbReference>
<accession>A0A1M5WM77</accession>
<dbReference type="SUPFAM" id="SSF161098">
    <property type="entry name" value="MetI-like"/>
    <property type="match status" value="1"/>
</dbReference>
<evidence type="ECO:0000256" key="2">
    <source>
        <dbReference type="ARBA" id="ARBA00022448"/>
    </source>
</evidence>
<keyword evidence="5 7" id="KW-1133">Transmembrane helix</keyword>
<evidence type="ECO:0000256" key="3">
    <source>
        <dbReference type="ARBA" id="ARBA00022475"/>
    </source>
</evidence>
<dbReference type="Gene3D" id="1.10.3720.10">
    <property type="entry name" value="MetI-like"/>
    <property type="match status" value="1"/>
</dbReference>
<dbReference type="AlphaFoldDB" id="A0A1M5WM77"/>
<keyword evidence="2 7" id="KW-0813">Transport</keyword>
<dbReference type="InterPro" id="IPR035906">
    <property type="entry name" value="MetI-like_sf"/>
</dbReference>
<evidence type="ECO:0000256" key="5">
    <source>
        <dbReference type="ARBA" id="ARBA00022989"/>
    </source>
</evidence>
<comment type="similarity">
    <text evidence="7">Belongs to the binding-protein-dependent transport system permease family.</text>
</comment>
<dbReference type="Proteomes" id="UP000184526">
    <property type="component" value="Unassembled WGS sequence"/>
</dbReference>
<dbReference type="PANTHER" id="PTHR43386:SF1">
    <property type="entry name" value="D,D-DIPEPTIDE TRANSPORT SYSTEM PERMEASE PROTEIN DDPC-RELATED"/>
    <property type="match status" value="1"/>
</dbReference>
<organism evidence="9 10">
    <name type="scientific">Clostridium collagenovorans DSM 3089</name>
    <dbReference type="NCBI Taxonomy" id="1121306"/>
    <lineage>
        <taxon>Bacteria</taxon>
        <taxon>Bacillati</taxon>
        <taxon>Bacillota</taxon>
        <taxon>Clostridia</taxon>
        <taxon>Eubacteriales</taxon>
        <taxon>Clostridiaceae</taxon>
        <taxon>Clostridium</taxon>
    </lineage>
</organism>
<proteinExistence type="inferred from homology"/>
<comment type="subcellular location">
    <subcellularLocation>
        <location evidence="1 7">Cell membrane</location>
        <topology evidence="1 7">Multi-pass membrane protein</topology>
    </subcellularLocation>
</comment>
<reference evidence="9 10" key="1">
    <citation type="submission" date="2016-11" db="EMBL/GenBank/DDBJ databases">
        <authorList>
            <person name="Jaros S."/>
            <person name="Januszkiewicz K."/>
            <person name="Wedrychowicz H."/>
        </authorList>
    </citation>
    <scope>NUCLEOTIDE SEQUENCE [LARGE SCALE GENOMIC DNA]</scope>
    <source>
        <strain evidence="9 10">DSM 3089</strain>
    </source>
</reference>
<feature type="transmembrane region" description="Helical" evidence="7">
    <location>
        <begin position="112"/>
        <end position="137"/>
    </location>
</feature>
<dbReference type="InterPro" id="IPR000515">
    <property type="entry name" value="MetI-like"/>
</dbReference>
<dbReference type="OrthoDB" id="9783218at2"/>
<evidence type="ECO:0000256" key="1">
    <source>
        <dbReference type="ARBA" id="ARBA00004651"/>
    </source>
</evidence>
<evidence type="ECO:0000256" key="6">
    <source>
        <dbReference type="ARBA" id="ARBA00023136"/>
    </source>
</evidence>
<evidence type="ECO:0000256" key="7">
    <source>
        <dbReference type="RuleBase" id="RU363032"/>
    </source>
</evidence>
<dbReference type="GO" id="GO:0005886">
    <property type="term" value="C:plasma membrane"/>
    <property type="evidence" value="ECO:0007669"/>
    <property type="project" value="UniProtKB-SubCell"/>
</dbReference>
<gene>
    <name evidence="9" type="ORF">SAMN02745196_01731</name>
</gene>
<feature type="transmembrane region" description="Helical" evidence="7">
    <location>
        <begin position="149"/>
        <end position="167"/>
    </location>
</feature>
<dbReference type="InterPro" id="IPR025966">
    <property type="entry name" value="OppC_N"/>
</dbReference>
<feature type="transmembrane region" description="Helical" evidence="7">
    <location>
        <begin position="204"/>
        <end position="225"/>
    </location>
</feature>
<dbReference type="Pfam" id="PF12911">
    <property type="entry name" value="OppC_N"/>
    <property type="match status" value="1"/>
</dbReference>